<gene>
    <name evidence="1" type="ORF">DPMN_006394</name>
</gene>
<evidence type="ECO:0000313" key="1">
    <source>
        <dbReference type="EMBL" id="KAH3882454.1"/>
    </source>
</evidence>
<evidence type="ECO:0000313" key="2">
    <source>
        <dbReference type="Proteomes" id="UP000828390"/>
    </source>
</evidence>
<proteinExistence type="predicted"/>
<name>A0A9D4MV72_DREPO</name>
<organism evidence="1 2">
    <name type="scientific">Dreissena polymorpha</name>
    <name type="common">Zebra mussel</name>
    <name type="synonym">Mytilus polymorpha</name>
    <dbReference type="NCBI Taxonomy" id="45954"/>
    <lineage>
        <taxon>Eukaryota</taxon>
        <taxon>Metazoa</taxon>
        <taxon>Spiralia</taxon>
        <taxon>Lophotrochozoa</taxon>
        <taxon>Mollusca</taxon>
        <taxon>Bivalvia</taxon>
        <taxon>Autobranchia</taxon>
        <taxon>Heteroconchia</taxon>
        <taxon>Euheterodonta</taxon>
        <taxon>Imparidentia</taxon>
        <taxon>Neoheterodontei</taxon>
        <taxon>Myida</taxon>
        <taxon>Dreissenoidea</taxon>
        <taxon>Dreissenidae</taxon>
        <taxon>Dreissena</taxon>
    </lineage>
</organism>
<dbReference type="Proteomes" id="UP000828390">
    <property type="component" value="Unassembled WGS sequence"/>
</dbReference>
<reference evidence="1" key="1">
    <citation type="journal article" date="2019" name="bioRxiv">
        <title>The Genome of the Zebra Mussel, Dreissena polymorpha: A Resource for Invasive Species Research.</title>
        <authorList>
            <person name="McCartney M.A."/>
            <person name="Auch B."/>
            <person name="Kono T."/>
            <person name="Mallez S."/>
            <person name="Zhang Y."/>
            <person name="Obille A."/>
            <person name="Becker A."/>
            <person name="Abrahante J.E."/>
            <person name="Garbe J."/>
            <person name="Badalamenti J.P."/>
            <person name="Herman A."/>
            <person name="Mangelson H."/>
            <person name="Liachko I."/>
            <person name="Sullivan S."/>
            <person name="Sone E.D."/>
            <person name="Koren S."/>
            <person name="Silverstein K.A.T."/>
            <person name="Beckman K.B."/>
            <person name="Gohl D.M."/>
        </authorList>
    </citation>
    <scope>NUCLEOTIDE SEQUENCE</scope>
    <source>
        <strain evidence="1">Duluth1</strain>
        <tissue evidence="1">Whole animal</tissue>
    </source>
</reference>
<accession>A0A9D4MV72</accession>
<dbReference type="AlphaFoldDB" id="A0A9D4MV72"/>
<keyword evidence="2" id="KW-1185">Reference proteome</keyword>
<dbReference type="EMBL" id="JAIWYP010000001">
    <property type="protein sequence ID" value="KAH3882454.1"/>
    <property type="molecule type" value="Genomic_DNA"/>
</dbReference>
<sequence length="113" mass="12786">MCWLESWADIFLSKSIITLKGKEIPLILAIKRLRKVTVAEDVVVPRLSEVVDDVYIECDEADDKDKEEHFIIEPTEGFVQRYQLIISATLVNVNIALTCKVRVLNPLSTGVTL</sequence>
<reference evidence="1" key="2">
    <citation type="submission" date="2020-11" db="EMBL/GenBank/DDBJ databases">
        <authorList>
            <person name="McCartney M.A."/>
            <person name="Auch B."/>
            <person name="Kono T."/>
            <person name="Mallez S."/>
            <person name="Becker A."/>
            <person name="Gohl D.M."/>
            <person name="Silverstein K.A.T."/>
            <person name="Koren S."/>
            <person name="Bechman K.B."/>
            <person name="Herman A."/>
            <person name="Abrahante J.E."/>
            <person name="Garbe J."/>
        </authorList>
    </citation>
    <scope>NUCLEOTIDE SEQUENCE</scope>
    <source>
        <strain evidence="1">Duluth1</strain>
        <tissue evidence="1">Whole animal</tissue>
    </source>
</reference>
<protein>
    <submittedName>
        <fullName evidence="1">Uncharacterized protein</fullName>
    </submittedName>
</protein>
<comment type="caution">
    <text evidence="1">The sequence shown here is derived from an EMBL/GenBank/DDBJ whole genome shotgun (WGS) entry which is preliminary data.</text>
</comment>